<evidence type="ECO:0000256" key="8">
    <source>
        <dbReference type="ARBA" id="ARBA00022917"/>
    </source>
</evidence>
<feature type="binding site" evidence="11">
    <location>
        <position position="160"/>
    </location>
    <ligand>
        <name>Zn(2+)</name>
        <dbReference type="ChEBI" id="CHEBI:29105"/>
    </ligand>
</feature>
<keyword evidence="5 11" id="KW-0436">Ligase</keyword>
<evidence type="ECO:0000256" key="11">
    <source>
        <dbReference type="HAMAP-Rule" id="MF_00098"/>
    </source>
</evidence>
<sequence length="599" mass="68786">MTQPVLVAVAWPYASAEIHVGNITGSYLPADILARYHRLRGRDVLMVSGSDSHGTPVTVRADEDNSTPEEVYKRYHAGFIELFQKLGLTYDIFTSTHTRTHFDVANKLFLSLKENGYLYTEESKQWYSPAQERFLPDRYVEGTCYFCGKTGARSDQCDHCGHLLEAEKLIDPKSRIDGSTPELRETTHFYLDLEKLEEPVTEFLRERQSYWRPNVIRQSLGQIETSGLRGRPITRDLYWGVPVPVEGWEGKCMYVWFEAVIGYLSSVVEWSQLHDDPEAWHHWWTNQKSRAFYCIGKDNIPFHAIIWPAELIGVGDSFDEKMGATDPQPLVLPYDVPANEFMNLEGKKLSGSHNWAVWGLDFLERYDPDPLRYILTVNMPETRDSDWDWEEFYQRNNNELVATWGNLVNRVLSFAFKHWDGTVPIPHALREGDLELLQTIRAGFKTMERYLEAVKLRAALLEAMRLAGEVNKYLDSTGPWFEIKTDKDAAAKSIYTAMQAIDWLKIIFAPFLPHTCEKLHAYLGHEQPIFGQLVTREIEDDLGTHTVLLYEPGESLSATGEDLWQPIELVPGKAFKQPAPLFKKLDESIVAEERARLGN</sequence>
<keyword evidence="9 11" id="KW-0030">Aminoacyl-tRNA synthetase</keyword>
<evidence type="ECO:0000256" key="2">
    <source>
        <dbReference type="ARBA" id="ARBA00004496"/>
    </source>
</evidence>
<dbReference type="GO" id="GO:0006431">
    <property type="term" value="P:methionyl-tRNA aminoacylation"/>
    <property type="evidence" value="ECO:0007669"/>
    <property type="project" value="UniProtKB-UniRule"/>
</dbReference>
<comment type="subunit">
    <text evidence="11">Monomer.</text>
</comment>
<keyword evidence="7 11" id="KW-0067">ATP-binding</keyword>
<dbReference type="InterPro" id="IPR009080">
    <property type="entry name" value="tRNAsynth_Ia_anticodon-bd"/>
</dbReference>
<evidence type="ECO:0000256" key="10">
    <source>
        <dbReference type="ARBA" id="ARBA00047364"/>
    </source>
</evidence>
<evidence type="ECO:0000256" key="6">
    <source>
        <dbReference type="ARBA" id="ARBA00022741"/>
    </source>
</evidence>
<keyword evidence="8 11" id="KW-0648">Protein biosynthesis</keyword>
<dbReference type="Gene3D" id="1.10.730.10">
    <property type="entry name" value="Isoleucyl-tRNA Synthetase, Domain 1"/>
    <property type="match status" value="1"/>
</dbReference>
<dbReference type="InterPro" id="IPR014758">
    <property type="entry name" value="Met-tRNA_synth"/>
</dbReference>
<dbReference type="RefSeq" id="WP_087862550.1">
    <property type="nucleotide sequence ID" value="NZ_LT859958.1"/>
</dbReference>
<feature type="domain" description="Methionyl-tRNA synthetase anticodon-binding" evidence="13">
    <location>
        <begin position="427"/>
        <end position="528"/>
    </location>
</feature>
<keyword evidence="6 11" id="KW-0547">Nucleotide-binding</keyword>
<dbReference type="GO" id="GO:0005829">
    <property type="term" value="C:cytosol"/>
    <property type="evidence" value="ECO:0007669"/>
    <property type="project" value="TreeGrafter"/>
</dbReference>
<evidence type="ECO:0000259" key="12">
    <source>
        <dbReference type="Pfam" id="PF09334"/>
    </source>
</evidence>
<dbReference type="PANTHER" id="PTHR45765">
    <property type="entry name" value="METHIONINE--TRNA LIGASE"/>
    <property type="match status" value="1"/>
</dbReference>
<dbReference type="Proteomes" id="UP000195514">
    <property type="component" value="Chromosome I"/>
</dbReference>
<evidence type="ECO:0000313" key="14">
    <source>
        <dbReference type="EMBL" id="SMX54727.1"/>
    </source>
</evidence>
<comment type="cofactor">
    <cofactor evidence="11">
        <name>Zn(2+)</name>
        <dbReference type="ChEBI" id="CHEBI:29105"/>
    </cofactor>
    <text evidence="11">Binds 1 zinc ion per subunit.</text>
</comment>
<keyword evidence="11" id="KW-0479">Metal-binding</keyword>
<dbReference type="InterPro" id="IPR029038">
    <property type="entry name" value="MetRS_Zn"/>
</dbReference>
<accession>A0A1Y6K798</accession>
<evidence type="ECO:0000256" key="7">
    <source>
        <dbReference type="ARBA" id="ARBA00022840"/>
    </source>
</evidence>
<reference evidence="15" key="1">
    <citation type="submission" date="2017-05" db="EMBL/GenBank/DDBJ databases">
        <authorList>
            <person name="Kirkegaard R."/>
            <person name="Mcilroy J S."/>
        </authorList>
    </citation>
    <scope>NUCLEOTIDE SEQUENCE [LARGE SCALE GENOMIC DNA]</scope>
</reference>
<evidence type="ECO:0000256" key="4">
    <source>
        <dbReference type="ARBA" id="ARBA00022490"/>
    </source>
</evidence>
<evidence type="ECO:0000256" key="9">
    <source>
        <dbReference type="ARBA" id="ARBA00023146"/>
    </source>
</evidence>
<gene>
    <name evidence="11 14" type="primary">metG</name>
    <name evidence="14" type="ORF">CFX1CAM_1662</name>
</gene>
<comment type="catalytic activity">
    <reaction evidence="10 11">
        <text>tRNA(Met) + L-methionine + ATP = L-methionyl-tRNA(Met) + AMP + diphosphate</text>
        <dbReference type="Rhea" id="RHEA:13481"/>
        <dbReference type="Rhea" id="RHEA-COMP:9667"/>
        <dbReference type="Rhea" id="RHEA-COMP:9698"/>
        <dbReference type="ChEBI" id="CHEBI:30616"/>
        <dbReference type="ChEBI" id="CHEBI:33019"/>
        <dbReference type="ChEBI" id="CHEBI:57844"/>
        <dbReference type="ChEBI" id="CHEBI:78442"/>
        <dbReference type="ChEBI" id="CHEBI:78530"/>
        <dbReference type="ChEBI" id="CHEBI:456215"/>
        <dbReference type="EC" id="6.1.1.10"/>
    </reaction>
</comment>
<dbReference type="InterPro" id="IPR015413">
    <property type="entry name" value="Methionyl/Leucyl_tRNA_Synth"/>
</dbReference>
<comment type="subcellular location">
    <subcellularLocation>
        <location evidence="2 11">Cytoplasm</location>
    </subcellularLocation>
</comment>
<comment type="similarity">
    <text evidence="3 11">Belongs to the class-I aminoacyl-tRNA synthetase family. MetG type 1 subfamily.</text>
</comment>
<evidence type="ECO:0000256" key="5">
    <source>
        <dbReference type="ARBA" id="ARBA00022598"/>
    </source>
</evidence>
<dbReference type="Gene3D" id="2.20.28.20">
    <property type="entry name" value="Methionyl-tRNA synthetase, Zn-domain"/>
    <property type="match status" value="1"/>
</dbReference>
<feature type="binding site" evidence="11">
    <location>
        <position position="157"/>
    </location>
    <ligand>
        <name>Zn(2+)</name>
        <dbReference type="ChEBI" id="CHEBI:29105"/>
    </ligand>
</feature>
<evidence type="ECO:0000256" key="3">
    <source>
        <dbReference type="ARBA" id="ARBA00008258"/>
    </source>
</evidence>
<evidence type="ECO:0000313" key="15">
    <source>
        <dbReference type="Proteomes" id="UP000195514"/>
    </source>
</evidence>
<dbReference type="PROSITE" id="PS00178">
    <property type="entry name" value="AA_TRNA_LIGASE_I"/>
    <property type="match status" value="1"/>
</dbReference>
<name>A0A1Y6K798_9CHLR</name>
<dbReference type="Pfam" id="PF09334">
    <property type="entry name" value="tRNA-synt_1g"/>
    <property type="match status" value="1"/>
</dbReference>
<dbReference type="Gene3D" id="3.40.50.620">
    <property type="entry name" value="HUPs"/>
    <property type="match status" value="1"/>
</dbReference>
<dbReference type="SUPFAM" id="SSF52374">
    <property type="entry name" value="Nucleotidylyl transferase"/>
    <property type="match status" value="1"/>
</dbReference>
<dbReference type="Pfam" id="PF19303">
    <property type="entry name" value="Anticodon_3"/>
    <property type="match status" value="1"/>
</dbReference>
<dbReference type="SUPFAM" id="SSF47323">
    <property type="entry name" value="Anticodon-binding domain of a subclass of class I aminoacyl-tRNA synthetases"/>
    <property type="match status" value="1"/>
</dbReference>
<dbReference type="EC" id="6.1.1.10" evidence="11"/>
<dbReference type="OrthoDB" id="9810191at2"/>
<protein>
    <recommendedName>
        <fullName evidence="11">Methionine--tRNA ligase</fullName>
        <ecNumber evidence="11">6.1.1.10</ecNumber>
    </recommendedName>
    <alternativeName>
        <fullName evidence="11">Methionyl-tRNA synthetase</fullName>
        <shortName evidence="11">MetRS</shortName>
    </alternativeName>
</protein>
<dbReference type="InterPro" id="IPR041872">
    <property type="entry name" value="Anticodon_Met"/>
</dbReference>
<dbReference type="InterPro" id="IPR014729">
    <property type="entry name" value="Rossmann-like_a/b/a_fold"/>
</dbReference>
<dbReference type="EMBL" id="LT859958">
    <property type="protein sequence ID" value="SMX54727.1"/>
    <property type="molecule type" value="Genomic_DNA"/>
</dbReference>
<dbReference type="GO" id="GO:0005524">
    <property type="term" value="F:ATP binding"/>
    <property type="evidence" value="ECO:0007669"/>
    <property type="project" value="UniProtKB-UniRule"/>
</dbReference>
<dbReference type="NCBIfam" id="TIGR00398">
    <property type="entry name" value="metG"/>
    <property type="match status" value="1"/>
</dbReference>
<dbReference type="AlphaFoldDB" id="A0A1Y6K798"/>
<feature type="short sequence motif" description="'HIGH' region" evidence="11">
    <location>
        <begin position="12"/>
        <end position="22"/>
    </location>
</feature>
<dbReference type="CDD" id="cd07957">
    <property type="entry name" value="Anticodon_Ia_Met"/>
    <property type="match status" value="1"/>
</dbReference>
<keyword evidence="11" id="KW-0862">Zinc</keyword>
<dbReference type="PANTHER" id="PTHR45765:SF1">
    <property type="entry name" value="METHIONINE--TRNA LIGASE, CYTOPLASMIC"/>
    <property type="match status" value="1"/>
</dbReference>
<dbReference type="InterPro" id="IPR033911">
    <property type="entry name" value="MetRS_core"/>
</dbReference>
<dbReference type="HAMAP" id="MF_00098">
    <property type="entry name" value="Met_tRNA_synth_type1"/>
    <property type="match status" value="1"/>
</dbReference>
<dbReference type="GO" id="GO:0046872">
    <property type="term" value="F:metal ion binding"/>
    <property type="evidence" value="ECO:0007669"/>
    <property type="project" value="UniProtKB-KW"/>
</dbReference>
<feature type="binding site" evidence="11">
    <location>
        <position position="147"/>
    </location>
    <ligand>
        <name>Zn(2+)</name>
        <dbReference type="ChEBI" id="CHEBI:29105"/>
    </ligand>
</feature>
<keyword evidence="4 11" id="KW-0963">Cytoplasm</keyword>
<feature type="binding site" evidence="11">
    <location>
        <position position="144"/>
    </location>
    <ligand>
        <name>Zn(2+)</name>
        <dbReference type="ChEBI" id="CHEBI:29105"/>
    </ligand>
</feature>
<feature type="domain" description="Methionyl/Leucyl tRNA synthetase" evidence="12">
    <location>
        <begin position="5"/>
        <end position="412"/>
    </location>
</feature>
<comment type="function">
    <text evidence="1 11">Is required not only for elongation of protein synthesis but also for the initiation of all mRNA translation through initiator tRNA(fMet) aminoacylation.</text>
</comment>
<dbReference type="PRINTS" id="PR01041">
    <property type="entry name" value="TRNASYNTHMET"/>
</dbReference>
<dbReference type="InterPro" id="IPR023458">
    <property type="entry name" value="Met-tRNA_ligase_1"/>
</dbReference>
<dbReference type="SUPFAM" id="SSF57770">
    <property type="entry name" value="Methionyl-tRNA synthetase (MetRS), Zn-domain"/>
    <property type="match status" value="1"/>
</dbReference>
<dbReference type="FunFam" id="2.20.28.20:FF:000001">
    <property type="entry name" value="Methionine--tRNA ligase"/>
    <property type="match status" value="1"/>
</dbReference>
<proteinExistence type="inferred from homology"/>
<organism evidence="14 15">
    <name type="scientific">Candidatus Brevifilum fermentans</name>
    <dbReference type="NCBI Taxonomy" id="1986204"/>
    <lineage>
        <taxon>Bacteria</taxon>
        <taxon>Bacillati</taxon>
        <taxon>Chloroflexota</taxon>
        <taxon>Anaerolineae</taxon>
        <taxon>Anaerolineales</taxon>
        <taxon>Anaerolineaceae</taxon>
        <taxon>Candidatus Brevifilum</taxon>
    </lineage>
</organism>
<dbReference type="GO" id="GO:0004825">
    <property type="term" value="F:methionine-tRNA ligase activity"/>
    <property type="evidence" value="ECO:0007669"/>
    <property type="project" value="UniProtKB-UniRule"/>
</dbReference>
<comment type="caution">
    <text evidence="11">Lacks conserved residue(s) required for the propagation of feature annotation.</text>
</comment>
<dbReference type="KEGG" id="abat:CFX1CAM_1662"/>
<evidence type="ECO:0000256" key="1">
    <source>
        <dbReference type="ARBA" id="ARBA00003314"/>
    </source>
</evidence>
<keyword evidence="15" id="KW-1185">Reference proteome</keyword>
<evidence type="ECO:0000259" key="13">
    <source>
        <dbReference type="Pfam" id="PF19303"/>
    </source>
</evidence>
<dbReference type="InterPro" id="IPR001412">
    <property type="entry name" value="aa-tRNA-synth_I_CS"/>
</dbReference>